<dbReference type="InterPro" id="IPR006050">
    <property type="entry name" value="DNA_photolyase_N"/>
</dbReference>
<dbReference type="Proteomes" id="UP000254326">
    <property type="component" value="Unassembled WGS sequence"/>
</dbReference>
<keyword evidence="5 7" id="KW-0157">Chromophore</keyword>
<comment type="similarity">
    <text evidence="7">Belongs to the DNA photolyase family.</text>
</comment>
<dbReference type="Gene3D" id="3.40.50.620">
    <property type="entry name" value="HUPs"/>
    <property type="match status" value="1"/>
</dbReference>
<dbReference type="PRINTS" id="PR00147">
    <property type="entry name" value="DNAPHOTLYASE"/>
</dbReference>
<feature type="binding site" evidence="6">
    <location>
        <position position="211"/>
    </location>
    <ligand>
        <name>FAD</name>
        <dbReference type="ChEBI" id="CHEBI:57692"/>
    </ligand>
</feature>
<comment type="caution">
    <text evidence="9">The sequence shown here is derived from an EMBL/GenBank/DDBJ whole genome shotgun (WGS) entry which is preliminary data.</text>
</comment>
<protein>
    <submittedName>
        <fullName evidence="9">Deoxyribodipyrimidine photolyase</fullName>
    </submittedName>
</protein>
<dbReference type="EMBL" id="QKRA01000002">
    <property type="protein sequence ID" value="RDL45296.1"/>
    <property type="molecule type" value="Genomic_DNA"/>
</dbReference>
<keyword evidence="9" id="KW-0456">Lyase</keyword>
<dbReference type="OrthoDB" id="9772484at2"/>
<evidence type="ECO:0000256" key="1">
    <source>
        <dbReference type="ARBA" id="ARBA00001932"/>
    </source>
</evidence>
<feature type="domain" description="Photolyase/cryptochrome alpha/beta" evidence="8">
    <location>
        <begin position="4"/>
        <end position="134"/>
    </location>
</feature>
<sequence>MRTKINVVWFKRDLRLSDHEPLAAAFDSPYPTLMLYNFEPMLLADEHYTARHWRFVCQSLDDLNQQLVRFHARIWIFNQDMIRLLIFLHQQFEIQALYSHQEIGLKNTFDRDLDVKAWLAEQNIAWHEFATGAVIRGSTQSIDWRKHWYHVMEGKQVTPDWSRLQPVALEDYQPPELDPAYTTVTAEFQQGGPKAAREIMSSFFSTRGKGYQKGISSPSLSQEHCSRLSPYLAWGNLSVRQVYQATKAFLQDAPYGWKKPMRAFLSRIHWHCHFMQKFERDCQMEFLPQNSAYQAFGYRTDNQVADDIERFQAGQTGIPLIDACMRCLKETGYINFRMRAMLISFMTHHMNIHWREASLPLAQYFLDFEPGIHYPQVQMQASVTGINTIRLYNPIKQSMEKDADGVFIRRWCHELEHLPDEYLHEPWKQPPMEAIFNDFKLGDDYPFPMVDLDSAAKAARERLWSFRSRSDVRSASKNVLQRHGMQSRR</sequence>
<comment type="similarity">
    <text evidence="2">Belongs to the DNA photolyase class-1 family.</text>
</comment>
<evidence type="ECO:0000313" key="9">
    <source>
        <dbReference type="EMBL" id="RDL45296.1"/>
    </source>
</evidence>
<evidence type="ECO:0000256" key="6">
    <source>
        <dbReference type="PIRSR" id="PIRSR602081-1"/>
    </source>
</evidence>
<dbReference type="PANTHER" id="PTHR11455:SF9">
    <property type="entry name" value="CRYPTOCHROME CIRCADIAN CLOCK 5 ISOFORM X1"/>
    <property type="match status" value="1"/>
</dbReference>
<dbReference type="GO" id="GO:0071949">
    <property type="term" value="F:FAD binding"/>
    <property type="evidence" value="ECO:0007669"/>
    <property type="project" value="TreeGrafter"/>
</dbReference>
<dbReference type="GO" id="GO:0003677">
    <property type="term" value="F:DNA binding"/>
    <property type="evidence" value="ECO:0007669"/>
    <property type="project" value="TreeGrafter"/>
</dbReference>
<dbReference type="Pfam" id="PF03441">
    <property type="entry name" value="FAD_binding_7"/>
    <property type="match status" value="1"/>
</dbReference>
<keyword evidence="4 6" id="KW-0274">FAD</keyword>
<evidence type="ECO:0000256" key="3">
    <source>
        <dbReference type="ARBA" id="ARBA00022630"/>
    </source>
</evidence>
<dbReference type="SUPFAM" id="SSF48173">
    <property type="entry name" value="Cryptochrome/photolyase FAD-binding domain"/>
    <property type="match status" value="1"/>
</dbReference>
<dbReference type="GO" id="GO:0009416">
    <property type="term" value="P:response to light stimulus"/>
    <property type="evidence" value="ECO:0007669"/>
    <property type="project" value="TreeGrafter"/>
</dbReference>
<dbReference type="GO" id="GO:0006139">
    <property type="term" value="P:nucleobase-containing compound metabolic process"/>
    <property type="evidence" value="ECO:0007669"/>
    <property type="project" value="UniProtKB-ARBA"/>
</dbReference>
<evidence type="ECO:0000256" key="5">
    <source>
        <dbReference type="ARBA" id="ARBA00022991"/>
    </source>
</evidence>
<dbReference type="SUPFAM" id="SSF52425">
    <property type="entry name" value="Cryptochrome/photolyase, N-terminal domain"/>
    <property type="match status" value="1"/>
</dbReference>
<proteinExistence type="inferred from homology"/>
<dbReference type="GO" id="GO:0006950">
    <property type="term" value="P:response to stress"/>
    <property type="evidence" value="ECO:0007669"/>
    <property type="project" value="UniProtKB-ARBA"/>
</dbReference>
<dbReference type="InterPro" id="IPR018394">
    <property type="entry name" value="DNA_photolyase_1_CS_C"/>
</dbReference>
<accession>A0A370UBX0</accession>
<dbReference type="PANTHER" id="PTHR11455">
    <property type="entry name" value="CRYPTOCHROME"/>
    <property type="match status" value="1"/>
</dbReference>
<dbReference type="AlphaFoldDB" id="A0A370UBX0"/>
<reference evidence="9 10" key="1">
    <citation type="submission" date="2018-06" db="EMBL/GenBank/DDBJ databases">
        <title>Marinomonas sp. YLB-05 draft genome sequence.</title>
        <authorList>
            <person name="Yu L."/>
            <person name="Tang X."/>
        </authorList>
    </citation>
    <scope>NUCLEOTIDE SEQUENCE [LARGE SCALE GENOMIC DNA]</scope>
    <source>
        <strain evidence="9 10">YLB-05</strain>
    </source>
</reference>
<dbReference type="InterPro" id="IPR005101">
    <property type="entry name" value="Cryptochr/Photolyase_FAD-bd"/>
</dbReference>
<organism evidence="9 10">
    <name type="scientific">Marinomonas piezotolerans</name>
    <dbReference type="NCBI Taxonomy" id="2213058"/>
    <lineage>
        <taxon>Bacteria</taxon>
        <taxon>Pseudomonadati</taxon>
        <taxon>Pseudomonadota</taxon>
        <taxon>Gammaproteobacteria</taxon>
        <taxon>Oceanospirillales</taxon>
        <taxon>Oceanospirillaceae</taxon>
        <taxon>Marinomonas</taxon>
    </lineage>
</organism>
<keyword evidence="10" id="KW-1185">Reference proteome</keyword>
<evidence type="ECO:0000256" key="7">
    <source>
        <dbReference type="RuleBase" id="RU004182"/>
    </source>
</evidence>
<dbReference type="InterPro" id="IPR014729">
    <property type="entry name" value="Rossmann-like_a/b/a_fold"/>
</dbReference>
<dbReference type="RefSeq" id="WP_115467329.1">
    <property type="nucleotide sequence ID" value="NZ_QKRA01000002.1"/>
</dbReference>
<dbReference type="Gene3D" id="1.10.579.10">
    <property type="entry name" value="DNA Cyclobutane Dipyrimidine Photolyase, subunit A, domain 3"/>
    <property type="match status" value="1"/>
</dbReference>
<comment type="cofactor">
    <cofactor evidence="6">
        <name>FAD</name>
        <dbReference type="ChEBI" id="CHEBI:57692"/>
    </cofactor>
    <text evidence="6">Binds 1 FAD per subunit.</text>
</comment>
<comment type="cofactor">
    <cofactor evidence="1">
        <name>(6R)-5,10-methylene-5,6,7,8-tetrahydrofolate</name>
        <dbReference type="ChEBI" id="CHEBI:15636"/>
    </cofactor>
</comment>
<dbReference type="InterPro" id="IPR036155">
    <property type="entry name" value="Crypto/Photolyase_N_sf"/>
</dbReference>
<feature type="binding site" evidence="6">
    <location>
        <position position="264"/>
    </location>
    <ligand>
        <name>FAD</name>
        <dbReference type="ChEBI" id="CHEBI:57692"/>
    </ligand>
</feature>
<name>A0A370UBX0_9GAMM</name>
<keyword evidence="3 6" id="KW-0285">Flavoprotein</keyword>
<dbReference type="Gene3D" id="1.25.40.80">
    <property type="match status" value="1"/>
</dbReference>
<dbReference type="InterPro" id="IPR002081">
    <property type="entry name" value="Cryptochrome/DNA_photolyase_1"/>
</dbReference>
<dbReference type="PROSITE" id="PS51645">
    <property type="entry name" value="PHR_CRY_ALPHA_BETA"/>
    <property type="match status" value="1"/>
</dbReference>
<dbReference type="InterPro" id="IPR036134">
    <property type="entry name" value="Crypto/Photolyase_FAD-like_sf"/>
</dbReference>
<evidence type="ECO:0000313" key="10">
    <source>
        <dbReference type="Proteomes" id="UP000254326"/>
    </source>
</evidence>
<evidence type="ECO:0000259" key="8">
    <source>
        <dbReference type="PROSITE" id="PS51645"/>
    </source>
</evidence>
<dbReference type="Pfam" id="PF00875">
    <property type="entry name" value="DNA_photolyase"/>
    <property type="match status" value="1"/>
</dbReference>
<dbReference type="GO" id="GO:0003904">
    <property type="term" value="F:deoxyribodipyrimidine photo-lyase activity"/>
    <property type="evidence" value="ECO:0007669"/>
    <property type="project" value="TreeGrafter"/>
</dbReference>
<evidence type="ECO:0000256" key="4">
    <source>
        <dbReference type="ARBA" id="ARBA00022827"/>
    </source>
</evidence>
<dbReference type="PROSITE" id="PS00394">
    <property type="entry name" value="DNA_PHOTOLYASES_1_1"/>
    <property type="match status" value="1"/>
</dbReference>
<evidence type="ECO:0000256" key="2">
    <source>
        <dbReference type="ARBA" id="ARBA00005862"/>
    </source>
</evidence>
<gene>
    <name evidence="9" type="ORF">DN730_06710</name>
</gene>